<accession>A0AAD4R7I9</accession>
<feature type="transmembrane region" description="Helical" evidence="1">
    <location>
        <begin position="246"/>
        <end position="266"/>
    </location>
</feature>
<feature type="transmembrane region" description="Helical" evidence="1">
    <location>
        <begin position="198"/>
        <end position="226"/>
    </location>
</feature>
<feature type="transmembrane region" description="Helical" evidence="1">
    <location>
        <begin position="158"/>
        <end position="177"/>
    </location>
</feature>
<dbReference type="Proteomes" id="UP001201812">
    <property type="component" value="Unassembled WGS sequence"/>
</dbReference>
<dbReference type="Pfam" id="PF10323">
    <property type="entry name" value="7TM_GPCR_Srv"/>
    <property type="match status" value="1"/>
</dbReference>
<dbReference type="PANTHER" id="PTHR31552">
    <property type="entry name" value="SERPENTINE RECEPTOR CLASS GAMMA"/>
    <property type="match status" value="1"/>
</dbReference>
<feature type="transmembrane region" description="Helical" evidence="1">
    <location>
        <begin position="72"/>
        <end position="92"/>
    </location>
</feature>
<name>A0AAD4R7I9_9BILA</name>
<reference evidence="2" key="1">
    <citation type="submission" date="2022-01" db="EMBL/GenBank/DDBJ databases">
        <title>Genome Sequence Resource for Two Populations of Ditylenchus destructor, the Migratory Endoparasitic Phytonematode.</title>
        <authorList>
            <person name="Zhang H."/>
            <person name="Lin R."/>
            <person name="Xie B."/>
        </authorList>
    </citation>
    <scope>NUCLEOTIDE SEQUENCE</scope>
    <source>
        <strain evidence="2">BazhouSP</strain>
    </source>
</reference>
<dbReference type="PANTHER" id="PTHR31552:SF8">
    <property type="entry name" value="SERPENTINE RECEPTOR CLASS GAMMA"/>
    <property type="match status" value="1"/>
</dbReference>
<dbReference type="Gene3D" id="1.20.1070.10">
    <property type="entry name" value="Rhodopsin 7-helix transmembrane proteins"/>
    <property type="match status" value="1"/>
</dbReference>
<evidence type="ECO:0000313" key="2">
    <source>
        <dbReference type="EMBL" id="KAI1714896.1"/>
    </source>
</evidence>
<keyword evidence="1" id="KW-0472">Membrane</keyword>
<keyword evidence="3" id="KW-1185">Reference proteome</keyword>
<feature type="transmembrane region" description="Helical" evidence="1">
    <location>
        <begin position="104"/>
        <end position="122"/>
    </location>
</feature>
<keyword evidence="1" id="KW-1133">Transmembrane helix</keyword>
<evidence type="ECO:0000313" key="3">
    <source>
        <dbReference type="Proteomes" id="UP001201812"/>
    </source>
</evidence>
<dbReference type="AlphaFoldDB" id="A0AAD4R7I9"/>
<gene>
    <name evidence="2" type="ORF">DdX_08167</name>
</gene>
<dbReference type="InterPro" id="IPR019426">
    <property type="entry name" value="7TM_GPCR_serpentine_rcpt_Srv"/>
</dbReference>
<sequence length="290" mass="33301">MLTFLFSQLALQKPFYNQGFYVLYCAVSVADLSYVVITYITYRIPLLGILVDNYRGWDLGAKLFYEGTSYTVWFQACAHTVIAFNRFTAFCLKRTHTQIWSGKPLVIILACLCVSPLIGMSVQMSTPVSYIFTADGQIAATFRDKNINQAVKIVGACYYLPLSIVSFTLNVMAVQRYRRYVKGISDFKTKGHNQEFRFLVHSIFMLCVQVMRVFYYAILFISPVFVKDTAEFTGFMQANLFFISDSYSLLGSVFLFGLSSIVRRDYIRFYNFRRKKANTTIHVTNVQTVS</sequence>
<proteinExistence type="predicted"/>
<feature type="transmembrane region" description="Helical" evidence="1">
    <location>
        <begin position="21"/>
        <end position="42"/>
    </location>
</feature>
<dbReference type="EMBL" id="JAKKPZ010000012">
    <property type="protein sequence ID" value="KAI1714896.1"/>
    <property type="molecule type" value="Genomic_DNA"/>
</dbReference>
<comment type="caution">
    <text evidence="2">The sequence shown here is derived from an EMBL/GenBank/DDBJ whole genome shotgun (WGS) entry which is preliminary data.</text>
</comment>
<organism evidence="2 3">
    <name type="scientific">Ditylenchus destructor</name>
    <dbReference type="NCBI Taxonomy" id="166010"/>
    <lineage>
        <taxon>Eukaryota</taxon>
        <taxon>Metazoa</taxon>
        <taxon>Ecdysozoa</taxon>
        <taxon>Nematoda</taxon>
        <taxon>Chromadorea</taxon>
        <taxon>Rhabditida</taxon>
        <taxon>Tylenchina</taxon>
        <taxon>Tylenchomorpha</taxon>
        <taxon>Sphaerularioidea</taxon>
        <taxon>Anguinidae</taxon>
        <taxon>Anguininae</taxon>
        <taxon>Ditylenchus</taxon>
    </lineage>
</organism>
<protein>
    <submittedName>
        <fullName evidence="2">Serpentine type 7TM GPCR chemoreceptor srv domain-containing protein</fullName>
    </submittedName>
</protein>
<keyword evidence="1" id="KW-0812">Transmembrane</keyword>
<evidence type="ECO:0000256" key="1">
    <source>
        <dbReference type="SAM" id="Phobius"/>
    </source>
</evidence>